<proteinExistence type="predicted"/>
<dbReference type="InterPro" id="IPR032675">
    <property type="entry name" value="LRR_dom_sf"/>
</dbReference>
<evidence type="ECO:0000256" key="1">
    <source>
        <dbReference type="ARBA" id="ARBA00022737"/>
    </source>
</evidence>
<dbReference type="PANTHER" id="PTHR24111:SF0">
    <property type="entry name" value="LEUCINE-RICH REPEAT-CONTAINING PROTEIN"/>
    <property type="match status" value="1"/>
</dbReference>
<keyword evidence="1" id="KW-0677">Repeat</keyword>
<dbReference type="Pfam" id="PF13516">
    <property type="entry name" value="LRR_6"/>
    <property type="match status" value="5"/>
</dbReference>
<organism evidence="2 3">
    <name type="scientific">Nematostella vectensis</name>
    <name type="common">Starlet sea anemone</name>
    <dbReference type="NCBI Taxonomy" id="45351"/>
    <lineage>
        <taxon>Eukaryota</taxon>
        <taxon>Metazoa</taxon>
        <taxon>Cnidaria</taxon>
        <taxon>Anthozoa</taxon>
        <taxon>Hexacorallia</taxon>
        <taxon>Actiniaria</taxon>
        <taxon>Edwardsiidae</taxon>
        <taxon>Nematostella</taxon>
    </lineage>
</organism>
<dbReference type="PhylomeDB" id="A7SSA6"/>
<keyword evidence="3" id="KW-1185">Reference proteome</keyword>
<dbReference type="AlphaFoldDB" id="A7SSA6"/>
<dbReference type="InterPro" id="IPR001611">
    <property type="entry name" value="Leu-rich_rpt"/>
</dbReference>
<reference evidence="2 3" key="1">
    <citation type="journal article" date="2007" name="Science">
        <title>Sea anemone genome reveals ancestral eumetazoan gene repertoire and genomic organization.</title>
        <authorList>
            <person name="Putnam N.H."/>
            <person name="Srivastava M."/>
            <person name="Hellsten U."/>
            <person name="Dirks B."/>
            <person name="Chapman J."/>
            <person name="Salamov A."/>
            <person name="Terry A."/>
            <person name="Shapiro H."/>
            <person name="Lindquist E."/>
            <person name="Kapitonov V.V."/>
            <person name="Jurka J."/>
            <person name="Genikhovich G."/>
            <person name="Grigoriev I.V."/>
            <person name="Lucas S.M."/>
            <person name="Steele R.E."/>
            <person name="Finnerty J.R."/>
            <person name="Technau U."/>
            <person name="Martindale M.Q."/>
            <person name="Rokhsar D.S."/>
        </authorList>
    </citation>
    <scope>NUCLEOTIDE SEQUENCE [LARGE SCALE GENOMIC DNA]</scope>
    <source>
        <strain evidence="3">CH2 X CH6</strain>
    </source>
</reference>
<dbReference type="STRING" id="45351.A7SSA6"/>
<dbReference type="OMA" id="IKNCGMK"/>
<evidence type="ECO:0000313" key="2">
    <source>
        <dbReference type="EMBL" id="EDO33412.1"/>
    </source>
</evidence>
<dbReference type="HOGENOM" id="CLU_017147_1_0_1"/>
<gene>
    <name evidence="2" type="ORF">NEMVEDRAFT_v1g173772</name>
</gene>
<dbReference type="Proteomes" id="UP000001593">
    <property type="component" value="Unassembled WGS sequence"/>
</dbReference>
<protein>
    <recommendedName>
        <fullName evidence="4">Leucine-rich repeat-containing protein 34</fullName>
    </recommendedName>
</protein>
<dbReference type="Gene3D" id="3.80.10.10">
    <property type="entry name" value="Ribonuclease Inhibitor"/>
    <property type="match status" value="3"/>
</dbReference>
<dbReference type="SUPFAM" id="SSF52047">
    <property type="entry name" value="RNI-like"/>
    <property type="match status" value="1"/>
</dbReference>
<evidence type="ECO:0008006" key="4">
    <source>
        <dbReference type="Google" id="ProtNLM"/>
    </source>
</evidence>
<dbReference type="EMBL" id="DS469774">
    <property type="protein sequence ID" value="EDO33412.1"/>
    <property type="molecule type" value="Genomic_DNA"/>
</dbReference>
<accession>A7SSA6</accession>
<dbReference type="eggNOG" id="KOG4308">
    <property type="taxonomic scope" value="Eukaryota"/>
</dbReference>
<dbReference type="PANTHER" id="PTHR24111">
    <property type="entry name" value="LEUCINE-RICH REPEAT-CONTAINING PROTEIN 34"/>
    <property type="match status" value="1"/>
</dbReference>
<dbReference type="InterPro" id="IPR052201">
    <property type="entry name" value="LRR-containing_regulator"/>
</dbReference>
<dbReference type="InParanoid" id="A7SSA6"/>
<sequence>MGDASATKEDYLKACGEKDREPNGEILAILNAAIDDQFLDPNDEFELRLHGNKRNERNEMYRRRLDDEDADILYKTLKANTFVVSLDLGYNNIGDDGAKIIGVLLQETLVLQTLILSYNDIGPEGGEIIAKGLQVNETLRVLKLNGNKIGNKGGMAIAGTLQVNTVLEELDISEVDLKTESVIAMATVLNYNNTLKVLYINRPLLFSHQEETTVHMAKMLKVNIRLRELHLTHYDIRDFGAERIMEHLVDNLTLTHLNLASNNITRDGAKQLAILLKRNTPLEMLNLAYNRIEDDGAVAIAEALAAYNTNLIKLVLCNNNIASQGLCALAKSMKSNVGLTSIYIWGNHLEEPACRAFQDLLSGGAPRIEAKDTDVQPYVVDGSDCLIEIYHVDRVNFYYLP</sequence>
<dbReference type="SMART" id="SM00368">
    <property type="entry name" value="LRR_RI"/>
    <property type="match status" value="9"/>
</dbReference>
<name>A7SSA6_NEMVE</name>
<evidence type="ECO:0000313" key="3">
    <source>
        <dbReference type="Proteomes" id="UP000001593"/>
    </source>
</evidence>